<protein>
    <submittedName>
        <fullName evidence="9">Pancreatic lipase-related protein 2-like</fullName>
    </submittedName>
</protein>
<evidence type="ECO:0000256" key="5">
    <source>
        <dbReference type="SAM" id="MobiDB-lite"/>
    </source>
</evidence>
<keyword evidence="6" id="KW-1133">Transmembrane helix</keyword>
<comment type="similarity">
    <text evidence="2 4">Belongs to the AB hydrolase superfamily. Lipase family.</text>
</comment>
<dbReference type="InterPro" id="IPR000734">
    <property type="entry name" value="TAG_lipase"/>
</dbReference>
<dbReference type="SUPFAM" id="SSF53474">
    <property type="entry name" value="alpha/beta-Hydrolases"/>
    <property type="match status" value="1"/>
</dbReference>
<evidence type="ECO:0000256" key="6">
    <source>
        <dbReference type="SAM" id="Phobius"/>
    </source>
</evidence>
<dbReference type="GeneID" id="102806771"/>
<evidence type="ECO:0000256" key="3">
    <source>
        <dbReference type="ARBA" id="ARBA00022525"/>
    </source>
</evidence>
<feature type="region of interest" description="Disordered" evidence="5">
    <location>
        <begin position="1"/>
        <end position="22"/>
    </location>
</feature>
<keyword evidence="6" id="KW-0812">Transmembrane</keyword>
<keyword evidence="3" id="KW-0964">Secreted</keyword>
<dbReference type="Proteomes" id="UP000694865">
    <property type="component" value="Unplaced"/>
</dbReference>
<evidence type="ECO:0000313" key="9">
    <source>
        <dbReference type="RefSeq" id="XP_006825446.1"/>
    </source>
</evidence>
<proteinExistence type="inferred from homology"/>
<reference evidence="9" key="1">
    <citation type="submission" date="2025-08" db="UniProtKB">
        <authorList>
            <consortium name="RefSeq"/>
        </authorList>
    </citation>
    <scope>IDENTIFICATION</scope>
    <source>
        <tissue evidence="9">Testes</tissue>
    </source>
</reference>
<keyword evidence="8" id="KW-1185">Reference proteome</keyword>
<comment type="subcellular location">
    <subcellularLocation>
        <location evidence="1">Secreted</location>
    </subcellularLocation>
</comment>
<dbReference type="PANTHER" id="PTHR11610">
    <property type="entry name" value="LIPASE"/>
    <property type="match status" value="1"/>
</dbReference>
<sequence length="197" mass="21387">MIQQVYPNPISTRRRIPNSSGEGEWLHQMKDTFLNSTEDLNVFIVDWQGGSVLIYPKAVANTNVVGAEIDAFVRFLDSAVGYTGDMVHLIGHSLGAHVCGHAGERMERLGRISGTDPAGPSYKDEESECRLDPNDAKFIDVIHVDGDGAGIFDAMIVIMGVGLNITLRLLLIACSKHTRAMTSKTGRVAQHAILDAV</sequence>
<name>A0ABM0MZK5_SACKO</name>
<evidence type="ECO:0000256" key="1">
    <source>
        <dbReference type="ARBA" id="ARBA00004613"/>
    </source>
</evidence>
<organism evidence="8 9">
    <name type="scientific">Saccoglossus kowalevskii</name>
    <name type="common">Acorn worm</name>
    <dbReference type="NCBI Taxonomy" id="10224"/>
    <lineage>
        <taxon>Eukaryota</taxon>
        <taxon>Metazoa</taxon>
        <taxon>Hemichordata</taxon>
        <taxon>Enteropneusta</taxon>
        <taxon>Harrimaniidae</taxon>
        <taxon>Saccoglossus</taxon>
    </lineage>
</organism>
<keyword evidence="6" id="KW-0472">Membrane</keyword>
<dbReference type="PRINTS" id="PR00821">
    <property type="entry name" value="TAGLIPASE"/>
</dbReference>
<accession>A0ABM0MZK5</accession>
<gene>
    <name evidence="9" type="primary">LOC102806771</name>
</gene>
<dbReference type="RefSeq" id="XP_006825446.1">
    <property type="nucleotide sequence ID" value="XM_006825383.1"/>
</dbReference>
<dbReference type="Pfam" id="PF00151">
    <property type="entry name" value="Lipase"/>
    <property type="match status" value="1"/>
</dbReference>
<dbReference type="InterPro" id="IPR029058">
    <property type="entry name" value="AB_hydrolase_fold"/>
</dbReference>
<dbReference type="Gene3D" id="3.40.50.1820">
    <property type="entry name" value="alpha/beta hydrolase"/>
    <property type="match status" value="1"/>
</dbReference>
<feature type="transmembrane region" description="Helical" evidence="6">
    <location>
        <begin position="154"/>
        <end position="174"/>
    </location>
</feature>
<evidence type="ECO:0000256" key="2">
    <source>
        <dbReference type="ARBA" id="ARBA00010701"/>
    </source>
</evidence>
<evidence type="ECO:0000259" key="7">
    <source>
        <dbReference type="Pfam" id="PF00151"/>
    </source>
</evidence>
<feature type="compositionally biased region" description="Polar residues" evidence="5">
    <location>
        <begin position="1"/>
        <end position="21"/>
    </location>
</feature>
<feature type="domain" description="Lipase" evidence="7">
    <location>
        <begin position="21"/>
        <end position="148"/>
    </location>
</feature>
<evidence type="ECO:0000256" key="4">
    <source>
        <dbReference type="RuleBase" id="RU004262"/>
    </source>
</evidence>
<dbReference type="InterPro" id="IPR013818">
    <property type="entry name" value="Lipase"/>
</dbReference>
<evidence type="ECO:0000313" key="8">
    <source>
        <dbReference type="Proteomes" id="UP000694865"/>
    </source>
</evidence>